<sequence>MAIKKLPSTGDAPRSTGVPDSLSAGGPSDSAGFPWAGRTFDHHDTAFADDDGRASEHVTALIRAVRDAADAARTAAAAAEYWSAVSRVAQAQSEAIAGFAAERFLVPMLAEAGELGQTPDGRTVEKSQELSIVSVAAPDGRRVLPVFTSVETLRRWNPEARPIPVPGSQAALAAAQDGTELIIIDPGTPEREFGVRRTALEALALGERVLPAWADAAVQEEFRELGAADPRIAALWIAPGELENRLLQPEVTVMLRMSESVGDAHREVLQALQARIAASEIVARRVDSLTLRPVAAA</sequence>
<gene>
    <name evidence="3" type="ORF">SAMN04488565_2592</name>
</gene>
<dbReference type="AlphaFoldDB" id="A0A1H1AGQ2"/>
<name>A0A1H1AGQ2_9MICO</name>
<accession>A0A1H1AGQ2</accession>
<organism evidence="3 4">
    <name type="scientific">Leucobacter chromiiresistens</name>
    <dbReference type="NCBI Taxonomy" id="1079994"/>
    <lineage>
        <taxon>Bacteria</taxon>
        <taxon>Bacillati</taxon>
        <taxon>Actinomycetota</taxon>
        <taxon>Actinomycetes</taxon>
        <taxon>Micrococcales</taxon>
        <taxon>Microbacteriaceae</taxon>
        <taxon>Leucobacter</taxon>
    </lineage>
</organism>
<evidence type="ECO:0000259" key="2">
    <source>
        <dbReference type="Pfam" id="PF07179"/>
    </source>
</evidence>
<reference evidence="3 4" key="1">
    <citation type="submission" date="2016-10" db="EMBL/GenBank/DDBJ databases">
        <authorList>
            <person name="de Groot N.N."/>
        </authorList>
    </citation>
    <scope>NUCLEOTIDE SEQUENCE [LARGE SCALE GENOMIC DNA]</scope>
    <source>
        <strain evidence="3 4">DSM 22788</strain>
    </source>
</reference>
<proteinExistence type="predicted"/>
<dbReference type="STRING" id="1079994.SAMN04488565_2592"/>
<dbReference type="RefSeq" id="WP_010156656.1">
    <property type="nucleotide sequence ID" value="NZ_FNKB01000001.1"/>
</dbReference>
<evidence type="ECO:0000256" key="1">
    <source>
        <dbReference type="SAM" id="MobiDB-lite"/>
    </source>
</evidence>
<dbReference type="Pfam" id="PF07179">
    <property type="entry name" value="SseB"/>
    <property type="match status" value="1"/>
</dbReference>
<dbReference type="InterPro" id="IPR009839">
    <property type="entry name" value="SseB_N"/>
</dbReference>
<dbReference type="eggNOG" id="COG1404">
    <property type="taxonomic scope" value="Bacteria"/>
</dbReference>
<evidence type="ECO:0000313" key="4">
    <source>
        <dbReference type="Proteomes" id="UP000182690"/>
    </source>
</evidence>
<evidence type="ECO:0000313" key="3">
    <source>
        <dbReference type="EMBL" id="SDQ38864.1"/>
    </source>
</evidence>
<dbReference type="Proteomes" id="UP000182690">
    <property type="component" value="Unassembled WGS sequence"/>
</dbReference>
<feature type="region of interest" description="Disordered" evidence="1">
    <location>
        <begin position="1"/>
        <end position="36"/>
    </location>
</feature>
<dbReference type="EMBL" id="FNKB01000001">
    <property type="protein sequence ID" value="SDQ38864.1"/>
    <property type="molecule type" value="Genomic_DNA"/>
</dbReference>
<dbReference type="OrthoDB" id="5188303at2"/>
<protein>
    <submittedName>
        <fullName evidence="3">SseB protein N-terminal domain-containing protein</fullName>
    </submittedName>
</protein>
<feature type="domain" description="SseB protein N-terminal" evidence="2">
    <location>
        <begin position="82"/>
        <end position="190"/>
    </location>
</feature>